<feature type="domain" description="Peptidase M12A" evidence="13">
    <location>
        <begin position="81"/>
        <end position="274"/>
    </location>
</feature>
<dbReference type="SMART" id="SM00254">
    <property type="entry name" value="ShKT"/>
    <property type="match status" value="2"/>
</dbReference>
<evidence type="ECO:0000256" key="1">
    <source>
        <dbReference type="ARBA" id="ARBA00002657"/>
    </source>
</evidence>
<name>A0A7J7KD27_BUGNE</name>
<evidence type="ECO:0000256" key="5">
    <source>
        <dbReference type="ARBA" id="ARBA00022801"/>
    </source>
</evidence>
<evidence type="ECO:0000313" key="14">
    <source>
        <dbReference type="EMBL" id="KAF6036083.1"/>
    </source>
</evidence>
<evidence type="ECO:0000256" key="8">
    <source>
        <dbReference type="ARBA" id="ARBA00023157"/>
    </source>
</evidence>
<evidence type="ECO:0000259" key="13">
    <source>
        <dbReference type="PROSITE" id="PS51864"/>
    </source>
</evidence>
<dbReference type="SMART" id="SM00235">
    <property type="entry name" value="ZnMc"/>
    <property type="match status" value="1"/>
</dbReference>
<dbReference type="PANTHER" id="PTHR10127:SF780">
    <property type="entry name" value="METALLOENDOPEPTIDASE"/>
    <property type="match status" value="1"/>
</dbReference>
<reference evidence="14" key="1">
    <citation type="submission" date="2020-06" db="EMBL/GenBank/DDBJ databases">
        <title>Draft genome of Bugula neritina, a colonial animal packing powerful symbionts and potential medicines.</title>
        <authorList>
            <person name="Rayko M."/>
        </authorList>
    </citation>
    <scope>NUCLEOTIDE SEQUENCE [LARGE SCALE GENOMIC DNA]</scope>
    <source>
        <strain evidence="14">Kwan_BN1</strain>
    </source>
</reference>
<keyword evidence="8 9" id="KW-1015">Disulfide bond</keyword>
<dbReference type="CDD" id="cd04280">
    <property type="entry name" value="ZnMc_astacin_like"/>
    <property type="match status" value="1"/>
</dbReference>
<dbReference type="InterPro" id="IPR006026">
    <property type="entry name" value="Peptidase_Metallo"/>
</dbReference>
<feature type="binding site" evidence="10">
    <location>
        <position position="170"/>
    </location>
    <ligand>
        <name>Zn(2+)</name>
        <dbReference type="ChEBI" id="CHEBI:29105"/>
        <note>catalytic</note>
    </ligand>
</feature>
<comment type="caution">
    <text evidence="9">Lacks conserved residue(s) required for the propagation of feature annotation.</text>
</comment>
<comment type="cofactor">
    <cofactor evidence="10 11">
        <name>Zn(2+)</name>
        <dbReference type="ChEBI" id="CHEBI:29105"/>
    </cofactor>
    <text evidence="10 11">Binds 1 zinc ion per subunit.</text>
</comment>
<keyword evidence="3 10" id="KW-0645">Protease</keyword>
<dbReference type="EC" id="3.4.24.-" evidence="11"/>
<keyword evidence="5 10" id="KW-0378">Hydrolase</keyword>
<evidence type="ECO:0000256" key="10">
    <source>
        <dbReference type="PROSITE-ProRule" id="PRU01211"/>
    </source>
</evidence>
<feature type="active site" evidence="10">
    <location>
        <position position="171"/>
    </location>
</feature>
<dbReference type="FunFam" id="3.40.390.10:FF:000028">
    <property type="entry name" value="Zinc metalloproteinase"/>
    <property type="match status" value="1"/>
</dbReference>
<dbReference type="PRINTS" id="PR00480">
    <property type="entry name" value="ASTACIN"/>
</dbReference>
<dbReference type="InterPro" id="IPR034035">
    <property type="entry name" value="Astacin-like_dom"/>
</dbReference>
<feature type="binding site" evidence="10">
    <location>
        <position position="174"/>
    </location>
    <ligand>
        <name>Zn(2+)</name>
        <dbReference type="ChEBI" id="CHEBI:29105"/>
        <note>catalytic</note>
    </ligand>
</feature>
<dbReference type="PROSITE" id="PS51670">
    <property type="entry name" value="SHKT"/>
    <property type="match status" value="2"/>
</dbReference>
<gene>
    <name evidence="14" type="ORF">EB796_005610</name>
</gene>
<feature type="domain" description="ShKT" evidence="12">
    <location>
        <begin position="336"/>
        <end position="372"/>
    </location>
</feature>
<dbReference type="Gene3D" id="1.10.10.1940">
    <property type="match status" value="2"/>
</dbReference>
<evidence type="ECO:0000256" key="4">
    <source>
        <dbReference type="ARBA" id="ARBA00022723"/>
    </source>
</evidence>
<evidence type="ECO:0000256" key="2">
    <source>
        <dbReference type="ARBA" id="ARBA00022536"/>
    </source>
</evidence>
<dbReference type="PROSITE" id="PS51864">
    <property type="entry name" value="ASTACIN"/>
    <property type="match status" value="1"/>
</dbReference>
<keyword evidence="15" id="KW-1185">Reference proteome</keyword>
<sequence>MVAISTAMMIKGKQMSMDDAIMAAASNGSRSKMFEIMQDEDTVMVEMDMLYKMDTYMGMRKEMDAMENQTTTQGRRKKRKATTTGARWTNQRVPYDMNNVFSSSDRQVIMSAIADYHQYTCLRFVPASSADRNRIRFVNGGGCSSYVGMIGGVQPVTLAPGCRYKGIVIHEIGHAIGFQHEQTRPDRDGFVYINTQNIQQGVAYNFMRYPASQVSSYGVPYDYTSVMHYSQYAFSANGQPTILARDSRFQNAMGNRDGFSFKDIQLANVIYGCAAANGCAARTCPQGFQGPDCRCWCDSGNRANPVKICDGTVATVAPVASTPRPTSRTTRAPLNCQDSNQYCSEWADFGYCTDSRYLTFMSTNCRFSCGTCATTTVATTTPTVTGCTDNNQYCATWAENGECSRNPSYMSVNCQKSCDTCNNPTPGTWSTSNTVLCNHLHALL</sequence>
<dbReference type="PANTHER" id="PTHR10127">
    <property type="entry name" value="DISCOIDIN, CUB, EGF, LAMININ , AND ZINC METALLOPROTEASE DOMAIN CONTAINING"/>
    <property type="match status" value="1"/>
</dbReference>
<feature type="binding site" evidence="10">
    <location>
        <position position="180"/>
    </location>
    <ligand>
        <name>Zn(2+)</name>
        <dbReference type="ChEBI" id="CHEBI:29105"/>
        <note>catalytic</note>
    </ligand>
</feature>
<protein>
    <recommendedName>
        <fullName evidence="11">Metalloendopeptidase</fullName>
        <ecNumber evidence="11">3.4.24.-</ecNumber>
    </recommendedName>
</protein>
<feature type="domain" description="ShKT" evidence="12">
    <location>
        <begin position="387"/>
        <end position="421"/>
    </location>
</feature>
<evidence type="ECO:0000256" key="9">
    <source>
        <dbReference type="PROSITE-ProRule" id="PRU01005"/>
    </source>
</evidence>
<keyword evidence="7 10" id="KW-0482">Metalloprotease</keyword>
<evidence type="ECO:0000256" key="6">
    <source>
        <dbReference type="ARBA" id="ARBA00022833"/>
    </source>
</evidence>
<dbReference type="SUPFAM" id="SSF55486">
    <property type="entry name" value="Metalloproteases ('zincins'), catalytic domain"/>
    <property type="match status" value="1"/>
</dbReference>
<dbReference type="InterPro" id="IPR003582">
    <property type="entry name" value="ShKT_dom"/>
</dbReference>
<evidence type="ECO:0000256" key="7">
    <source>
        <dbReference type="ARBA" id="ARBA00023049"/>
    </source>
</evidence>
<dbReference type="Proteomes" id="UP000593567">
    <property type="component" value="Unassembled WGS sequence"/>
</dbReference>
<comment type="caution">
    <text evidence="14">The sequence shown here is derived from an EMBL/GenBank/DDBJ whole genome shotgun (WGS) entry which is preliminary data.</text>
</comment>
<dbReference type="GO" id="GO:0008270">
    <property type="term" value="F:zinc ion binding"/>
    <property type="evidence" value="ECO:0007669"/>
    <property type="project" value="UniProtKB-UniRule"/>
</dbReference>
<dbReference type="Pfam" id="PF01400">
    <property type="entry name" value="Astacin"/>
    <property type="match status" value="1"/>
</dbReference>
<dbReference type="GO" id="GO:0004222">
    <property type="term" value="F:metalloendopeptidase activity"/>
    <property type="evidence" value="ECO:0007669"/>
    <property type="project" value="UniProtKB-UniRule"/>
</dbReference>
<dbReference type="GO" id="GO:0006508">
    <property type="term" value="P:proteolysis"/>
    <property type="evidence" value="ECO:0007669"/>
    <property type="project" value="UniProtKB-KW"/>
</dbReference>
<dbReference type="InterPro" id="IPR024079">
    <property type="entry name" value="MetalloPept_cat_dom_sf"/>
</dbReference>
<comment type="function">
    <text evidence="1">Metalloprotease.</text>
</comment>
<dbReference type="GO" id="GO:0018996">
    <property type="term" value="P:molting cycle, collagen and cuticulin-based cuticle"/>
    <property type="evidence" value="ECO:0007669"/>
    <property type="project" value="UniProtKB-ARBA"/>
</dbReference>
<dbReference type="EMBL" id="VXIV02000782">
    <property type="protein sequence ID" value="KAF6036083.1"/>
    <property type="molecule type" value="Genomic_DNA"/>
</dbReference>
<evidence type="ECO:0000259" key="12">
    <source>
        <dbReference type="PROSITE" id="PS51670"/>
    </source>
</evidence>
<dbReference type="InterPro" id="IPR001506">
    <property type="entry name" value="Peptidase_M12A"/>
</dbReference>
<dbReference type="AlphaFoldDB" id="A0A7J7KD27"/>
<organism evidence="14 15">
    <name type="scientific">Bugula neritina</name>
    <name type="common">Brown bryozoan</name>
    <name type="synonym">Sertularia neritina</name>
    <dbReference type="NCBI Taxonomy" id="10212"/>
    <lineage>
        <taxon>Eukaryota</taxon>
        <taxon>Metazoa</taxon>
        <taxon>Spiralia</taxon>
        <taxon>Lophotrochozoa</taxon>
        <taxon>Bryozoa</taxon>
        <taxon>Gymnolaemata</taxon>
        <taxon>Cheilostomatida</taxon>
        <taxon>Flustrina</taxon>
        <taxon>Buguloidea</taxon>
        <taxon>Bugulidae</taxon>
        <taxon>Bugula</taxon>
    </lineage>
</organism>
<keyword evidence="2" id="KW-0245">EGF-like domain</keyword>
<keyword evidence="6 10" id="KW-0862">Zinc</keyword>
<proteinExistence type="predicted"/>
<evidence type="ECO:0000313" key="15">
    <source>
        <dbReference type="Proteomes" id="UP000593567"/>
    </source>
</evidence>
<dbReference type="Gene3D" id="3.40.390.10">
    <property type="entry name" value="Collagenase (Catalytic Domain)"/>
    <property type="match status" value="1"/>
</dbReference>
<evidence type="ECO:0000256" key="3">
    <source>
        <dbReference type="ARBA" id="ARBA00022670"/>
    </source>
</evidence>
<evidence type="ECO:0000256" key="11">
    <source>
        <dbReference type="RuleBase" id="RU361183"/>
    </source>
</evidence>
<dbReference type="OrthoDB" id="291007at2759"/>
<dbReference type="Pfam" id="PF01549">
    <property type="entry name" value="ShK"/>
    <property type="match status" value="2"/>
</dbReference>
<keyword evidence="4 10" id="KW-0479">Metal-binding</keyword>
<feature type="disulfide bond" evidence="9">
    <location>
        <begin position="387"/>
        <end position="421"/>
    </location>
</feature>
<accession>A0A7J7KD27</accession>